<reference evidence="2" key="1">
    <citation type="submission" date="2021-06" db="EMBL/GenBank/DDBJ databases">
        <authorList>
            <person name="Hodson N. C."/>
            <person name="Mongue J. A."/>
            <person name="Jaron S. K."/>
        </authorList>
    </citation>
    <scope>NUCLEOTIDE SEQUENCE</scope>
</reference>
<dbReference type="AlphaFoldDB" id="A0A8J2KE38"/>
<evidence type="ECO:0000313" key="2">
    <source>
        <dbReference type="EMBL" id="CAG7734932.1"/>
    </source>
</evidence>
<keyword evidence="1" id="KW-0472">Membrane</keyword>
<keyword evidence="3" id="KW-1185">Reference proteome</keyword>
<evidence type="ECO:0000256" key="1">
    <source>
        <dbReference type="SAM" id="Phobius"/>
    </source>
</evidence>
<dbReference type="EMBL" id="CAJVCH010278795">
    <property type="protein sequence ID" value="CAG7734932.1"/>
    <property type="molecule type" value="Genomic_DNA"/>
</dbReference>
<proteinExistence type="predicted"/>
<dbReference type="Proteomes" id="UP000708208">
    <property type="component" value="Unassembled WGS sequence"/>
</dbReference>
<organism evidence="2 3">
    <name type="scientific">Allacma fusca</name>
    <dbReference type="NCBI Taxonomy" id="39272"/>
    <lineage>
        <taxon>Eukaryota</taxon>
        <taxon>Metazoa</taxon>
        <taxon>Ecdysozoa</taxon>
        <taxon>Arthropoda</taxon>
        <taxon>Hexapoda</taxon>
        <taxon>Collembola</taxon>
        <taxon>Symphypleona</taxon>
        <taxon>Sminthuridae</taxon>
        <taxon>Allacma</taxon>
    </lineage>
</organism>
<evidence type="ECO:0000313" key="3">
    <source>
        <dbReference type="Proteomes" id="UP000708208"/>
    </source>
</evidence>
<feature type="transmembrane region" description="Helical" evidence="1">
    <location>
        <begin position="12"/>
        <end position="33"/>
    </location>
</feature>
<comment type="caution">
    <text evidence="2">The sequence shown here is derived from an EMBL/GenBank/DDBJ whole genome shotgun (WGS) entry which is preliminary data.</text>
</comment>
<keyword evidence="1" id="KW-1133">Transmembrane helix</keyword>
<keyword evidence="1" id="KW-0812">Transmembrane</keyword>
<accession>A0A8J2KE38</accession>
<protein>
    <submittedName>
        <fullName evidence="2">Uncharacterized protein</fullName>
    </submittedName>
</protein>
<gene>
    <name evidence="2" type="ORF">AFUS01_LOCUS23291</name>
</gene>
<name>A0A8J2KE38_9HEXA</name>
<sequence>MIRGHVQLSLCILVGMLFVVDLYVACGYLSYYFDEMDEKENSQKYRAEGDYDPQKHIPGLGIEYGFERKKCPPGAFKFPFVVMPTNNDGRSINMSISAPIQRIMDENVDFDLVMLYVADRIFDHYNFKRNFRGYFFFGEEPLRSTQRGTLWVAKEVANKMKITYMPQGELELVPFSKRKRSLRGNDYFSGLERYHQTLSSNQESPIFFASF</sequence>